<keyword evidence="3" id="KW-1185">Reference proteome</keyword>
<organism evidence="2 3">
    <name type="scientific">Promicromonospora alba</name>
    <dbReference type="NCBI Taxonomy" id="1616110"/>
    <lineage>
        <taxon>Bacteria</taxon>
        <taxon>Bacillati</taxon>
        <taxon>Actinomycetota</taxon>
        <taxon>Actinomycetes</taxon>
        <taxon>Micrococcales</taxon>
        <taxon>Promicromonosporaceae</taxon>
        <taxon>Promicromonospora</taxon>
    </lineage>
</organism>
<dbReference type="RefSeq" id="WP_377133667.1">
    <property type="nucleotide sequence ID" value="NZ_JBHSFI010000003.1"/>
</dbReference>
<evidence type="ECO:0000313" key="2">
    <source>
        <dbReference type="EMBL" id="MFC4628002.1"/>
    </source>
</evidence>
<evidence type="ECO:0000313" key="3">
    <source>
        <dbReference type="Proteomes" id="UP001596011"/>
    </source>
</evidence>
<protein>
    <submittedName>
        <fullName evidence="2">CRISPR system precrRNA processing endoribonuclease RAMP protein Cas6</fullName>
    </submittedName>
</protein>
<dbReference type="EMBL" id="JBHSFI010000003">
    <property type="protein sequence ID" value="MFC4628002.1"/>
    <property type="molecule type" value="Genomic_DNA"/>
</dbReference>
<feature type="domain" description="CRISPR-associated protein Cas6 C-terminal" evidence="1">
    <location>
        <begin position="119"/>
        <end position="232"/>
    </location>
</feature>
<dbReference type="CDD" id="cd21141">
    <property type="entry name" value="Cas6_III-like"/>
    <property type="match status" value="1"/>
</dbReference>
<dbReference type="InterPro" id="IPR019267">
    <property type="entry name" value="CRISPR-assoc_Cas6_C"/>
</dbReference>
<dbReference type="Pfam" id="PF10040">
    <property type="entry name" value="CRISPR_Cas6"/>
    <property type="match status" value="1"/>
</dbReference>
<gene>
    <name evidence="2" type="primary">cas6</name>
    <name evidence="2" type="ORF">ACFO6V_07150</name>
</gene>
<proteinExistence type="predicted"/>
<dbReference type="Proteomes" id="UP001596011">
    <property type="component" value="Unassembled WGS sequence"/>
</dbReference>
<sequence>MPSRWKLLLRPHDTTRTTQVPPTQLHGLACAILERAGADHTAQTKPFSVAPLFAAPDNSGRALLQLGWLDDGNPPGLDRLVGREVRLGSQYFTVDDTHSEMTSYDALRSLAATPAATFEFRSITYFTRDRIQIPLPDPRLVFQSLIRRWNAFSTVPLLATDALLDAVIITDTEIHTSPIDLGKSTRTGFRGTATFQLLRTTRHDLASTLATLSSYADVAGVGAQTTHGLGWVATHRPDRPPSKFLNRETATTGFRSHRVQSIRTGQIYRGE</sequence>
<reference evidence="3" key="1">
    <citation type="journal article" date="2019" name="Int. J. Syst. Evol. Microbiol.">
        <title>The Global Catalogue of Microorganisms (GCM) 10K type strain sequencing project: providing services to taxonomists for standard genome sequencing and annotation.</title>
        <authorList>
            <consortium name="The Broad Institute Genomics Platform"/>
            <consortium name="The Broad Institute Genome Sequencing Center for Infectious Disease"/>
            <person name="Wu L."/>
            <person name="Ma J."/>
        </authorList>
    </citation>
    <scope>NUCLEOTIDE SEQUENCE [LARGE SCALE GENOMIC DNA]</scope>
    <source>
        <strain evidence="3">CCUG 42722</strain>
    </source>
</reference>
<comment type="caution">
    <text evidence="2">The sequence shown here is derived from an EMBL/GenBank/DDBJ whole genome shotgun (WGS) entry which is preliminary data.</text>
</comment>
<evidence type="ECO:0000259" key="1">
    <source>
        <dbReference type="Pfam" id="PF10040"/>
    </source>
</evidence>
<accession>A0ABV9HDZ6</accession>
<name>A0ABV9HDZ6_9MICO</name>
<dbReference type="Gene3D" id="3.30.70.1900">
    <property type="match status" value="1"/>
</dbReference>